<sequence>MTIKLLSAALAAALAVAAPSAALAQAAAPAAAATQAGSASKVVLENSTRILTTLEQRRSEFKSNPTALRQFIDSEMNKSFDRDYAARLVLGVHGRGASDADVKLFGDAMADNLMQRYGTSLLTFEGKPQVRVKSETPLPGGRGVKVSTELLRSGGDPVPVDYLLRNTGAGWKIFDVMVEGVSYVQTFRNQFDTPLRNKSIAEVAAELRNGTLQAAPAGNSGE</sequence>
<comment type="caution">
    <text evidence="2">The sequence shown here is derived from an EMBL/GenBank/DDBJ whole genome shotgun (WGS) entry which is preliminary data.</text>
</comment>
<accession>A0A2P5YYX1</accession>
<dbReference type="OrthoDB" id="9787053at2"/>
<gene>
    <name evidence="2" type="ORF">XsacCFBP4641_19480</name>
</gene>
<keyword evidence="1" id="KW-0732">Signal</keyword>
<dbReference type="Gene3D" id="3.10.450.710">
    <property type="entry name" value="Tgt2/MlaC"/>
    <property type="match status" value="1"/>
</dbReference>
<evidence type="ECO:0000313" key="2">
    <source>
        <dbReference type="EMBL" id="PPU80016.1"/>
    </source>
</evidence>
<dbReference type="RefSeq" id="WP_010341091.1">
    <property type="nucleotide sequence ID" value="NZ_CP132343.1"/>
</dbReference>
<proteinExistence type="predicted"/>
<feature type="chain" id="PRO_5015140258" evidence="1">
    <location>
        <begin position="25"/>
        <end position="222"/>
    </location>
</feature>
<dbReference type="InterPro" id="IPR042245">
    <property type="entry name" value="Tgt2/MlaC_sf"/>
</dbReference>
<name>A0A2P5YYX1_9XANT</name>
<dbReference type="GeneID" id="93876953"/>
<dbReference type="PIRSF" id="PIRSF004649">
    <property type="entry name" value="MlaC"/>
    <property type="match status" value="1"/>
</dbReference>
<evidence type="ECO:0000256" key="1">
    <source>
        <dbReference type="SAM" id="SignalP"/>
    </source>
</evidence>
<dbReference type="PANTHER" id="PTHR36573">
    <property type="entry name" value="INTERMEMBRANE PHOSPHOLIPID TRANSPORT SYSTEM BINDING PROTEIN MLAC"/>
    <property type="match status" value="1"/>
</dbReference>
<dbReference type="Proteomes" id="UP000247346">
    <property type="component" value="Unassembled WGS sequence"/>
</dbReference>
<protein>
    <submittedName>
        <fullName evidence="2">Organic solvent ABC transporter</fullName>
    </submittedName>
</protein>
<feature type="signal peptide" evidence="1">
    <location>
        <begin position="1"/>
        <end position="24"/>
    </location>
</feature>
<dbReference type="EMBL" id="MDEK01000023">
    <property type="protein sequence ID" value="PPU80016.1"/>
    <property type="molecule type" value="Genomic_DNA"/>
</dbReference>
<evidence type="ECO:0000313" key="3">
    <source>
        <dbReference type="Proteomes" id="UP000247346"/>
    </source>
</evidence>
<reference evidence="2 3" key="1">
    <citation type="submission" date="2016-08" db="EMBL/GenBank/DDBJ databases">
        <authorList>
            <person name="Seilhamer J.J."/>
        </authorList>
    </citation>
    <scope>NUCLEOTIDE SEQUENCE [LARGE SCALE GENOMIC DNA]</scope>
    <source>
        <strain evidence="2 3">CFBP4641</strain>
    </source>
</reference>
<dbReference type="STRING" id="56458.SB85_13200"/>
<dbReference type="AlphaFoldDB" id="A0A2P5YYX1"/>
<organism evidence="2 3">
    <name type="scientific">Xanthomonas sacchari</name>
    <dbReference type="NCBI Taxonomy" id="56458"/>
    <lineage>
        <taxon>Bacteria</taxon>
        <taxon>Pseudomonadati</taxon>
        <taxon>Pseudomonadota</taxon>
        <taxon>Gammaproteobacteria</taxon>
        <taxon>Lysobacterales</taxon>
        <taxon>Lysobacteraceae</taxon>
        <taxon>Xanthomonas</taxon>
    </lineage>
</organism>
<dbReference type="Pfam" id="PF05494">
    <property type="entry name" value="MlaC"/>
    <property type="match status" value="1"/>
</dbReference>
<dbReference type="PANTHER" id="PTHR36573:SF1">
    <property type="entry name" value="INTERMEMBRANE PHOSPHOLIPID TRANSPORT SYSTEM BINDING PROTEIN MLAC"/>
    <property type="match status" value="1"/>
</dbReference>
<dbReference type="InterPro" id="IPR008869">
    <property type="entry name" value="MlaC/ttg2D"/>
</dbReference>